<dbReference type="PIRSF" id="PIRSF037259">
    <property type="entry name" value="EcsB_ABC"/>
    <property type="match status" value="1"/>
</dbReference>
<protein>
    <submittedName>
        <fullName evidence="2">ABC transporter permease</fullName>
    </submittedName>
</protein>
<gene>
    <name evidence="2" type="ORF">D7I46_07955</name>
</gene>
<feature type="transmembrane region" description="Helical" evidence="1">
    <location>
        <begin position="125"/>
        <end position="144"/>
    </location>
</feature>
<dbReference type="OrthoDB" id="2447941at2"/>
<organism evidence="2 3">
    <name type="scientific">Lactococcus allomyrinae</name>
    <dbReference type="NCBI Taxonomy" id="2419773"/>
    <lineage>
        <taxon>Bacteria</taxon>
        <taxon>Bacillati</taxon>
        <taxon>Bacillota</taxon>
        <taxon>Bacilli</taxon>
        <taxon>Lactobacillales</taxon>
        <taxon>Streptococcaceae</taxon>
        <taxon>Lactococcus</taxon>
    </lineage>
</organism>
<sequence length="340" mass="39869">MNEIFNQRRKAWYSQNIKYLRYVFNDHFVLFLMILFGAIVVQYVNFLQNHQLNTFGKVILIIFATGLSQVFGHLATFVEPADKVFLLVKELEVRKYLLSCLVRSLFFPALISGIIVLIVTPLLEFPVYLLILWFVLLVLVKAGWLGQKLRKMQMNNNLDWSSLIALEQSRKTATLRFFALFTNVKGLKSRSHRRKYLDFLLPKTKRTYEYLFTRGFLRSGDYLGLTLRLLTLALLTMIFVSNGIVAIILVSVFNYLLIFQLISLREFFDYQLLTRIYPLKKTAKNGGLRAVLFRVMLFVTLIELIVGLIFLRPTWFVAVILLVDFILTKFYVRMRLKNKK</sequence>
<keyword evidence="1" id="KW-0812">Transmembrane</keyword>
<keyword evidence="1" id="KW-0472">Membrane</keyword>
<keyword evidence="1" id="KW-1133">Transmembrane helix</keyword>
<feature type="transmembrane region" description="Helical" evidence="1">
    <location>
        <begin position="288"/>
        <end position="309"/>
    </location>
</feature>
<dbReference type="Pfam" id="PF05975">
    <property type="entry name" value="EcsB"/>
    <property type="match status" value="1"/>
</dbReference>
<evidence type="ECO:0000313" key="2">
    <source>
        <dbReference type="EMBL" id="AYG01023.1"/>
    </source>
</evidence>
<dbReference type="InterPro" id="IPR010288">
    <property type="entry name" value="EcsB_ABC"/>
</dbReference>
<dbReference type="KEGG" id="lact:D7I46_07955"/>
<feature type="transmembrane region" description="Helical" evidence="1">
    <location>
        <begin position="246"/>
        <end position="268"/>
    </location>
</feature>
<dbReference type="Proteomes" id="UP000269374">
    <property type="component" value="Chromosome"/>
</dbReference>
<feature type="transmembrane region" description="Helical" evidence="1">
    <location>
        <begin position="96"/>
        <end position="119"/>
    </location>
</feature>
<evidence type="ECO:0000313" key="3">
    <source>
        <dbReference type="Proteomes" id="UP000269374"/>
    </source>
</evidence>
<accession>A0A387BB78</accession>
<dbReference type="AlphaFoldDB" id="A0A387BB78"/>
<dbReference type="RefSeq" id="WP_120772406.1">
    <property type="nucleotide sequence ID" value="NZ_CP032627.1"/>
</dbReference>
<evidence type="ECO:0000256" key="1">
    <source>
        <dbReference type="SAM" id="Phobius"/>
    </source>
</evidence>
<feature type="transmembrane region" description="Helical" evidence="1">
    <location>
        <begin position="315"/>
        <end position="332"/>
    </location>
</feature>
<name>A0A387BB78_9LACT</name>
<feature type="transmembrane region" description="Helical" evidence="1">
    <location>
        <begin position="58"/>
        <end position="75"/>
    </location>
</feature>
<keyword evidence="3" id="KW-1185">Reference proteome</keyword>
<dbReference type="GO" id="GO:0016020">
    <property type="term" value="C:membrane"/>
    <property type="evidence" value="ECO:0007669"/>
    <property type="project" value="InterPro"/>
</dbReference>
<reference evidence="2 3" key="1">
    <citation type="submission" date="2018-09" db="EMBL/GenBank/DDBJ databases">
        <title>Genome sequencing of strain 1JSPR-7.</title>
        <authorList>
            <person name="Heo J."/>
            <person name="Kim S.-J."/>
            <person name="Kwon S.-W."/>
        </authorList>
    </citation>
    <scope>NUCLEOTIDE SEQUENCE [LARGE SCALE GENOMIC DNA]</scope>
    <source>
        <strain evidence="2 3">1JSPR-7</strain>
    </source>
</reference>
<proteinExistence type="predicted"/>
<feature type="transmembrane region" description="Helical" evidence="1">
    <location>
        <begin position="28"/>
        <end position="46"/>
    </location>
</feature>
<feature type="transmembrane region" description="Helical" evidence="1">
    <location>
        <begin position="222"/>
        <end position="240"/>
    </location>
</feature>
<dbReference type="EMBL" id="CP032627">
    <property type="protein sequence ID" value="AYG01023.1"/>
    <property type="molecule type" value="Genomic_DNA"/>
</dbReference>